<comment type="caution">
    <text evidence="8">The sequence shown here is derived from an EMBL/GenBank/DDBJ whole genome shotgun (WGS) entry which is preliminary data.</text>
</comment>
<evidence type="ECO:0000313" key="9">
    <source>
        <dbReference type="Proteomes" id="UP001470230"/>
    </source>
</evidence>
<dbReference type="InterPro" id="IPR013320">
    <property type="entry name" value="ConA-like_dom_sf"/>
</dbReference>
<keyword evidence="4 6" id="KW-1133">Transmembrane helix</keyword>
<dbReference type="PANTHER" id="PTHR12223:SF28">
    <property type="entry name" value="LECTIN, MANNOSE BINDING 1 LIKE"/>
    <property type="match status" value="1"/>
</dbReference>
<evidence type="ECO:0000256" key="5">
    <source>
        <dbReference type="ARBA" id="ARBA00023136"/>
    </source>
</evidence>
<accession>A0ABR2IQ46</accession>
<keyword evidence="5 6" id="KW-0472">Membrane</keyword>
<dbReference type="CDD" id="cd07308">
    <property type="entry name" value="lectin_leg-like"/>
    <property type="match status" value="1"/>
</dbReference>
<dbReference type="Proteomes" id="UP001470230">
    <property type="component" value="Unassembled WGS sequence"/>
</dbReference>
<keyword evidence="3" id="KW-0732">Signal</keyword>
<evidence type="ECO:0000256" key="6">
    <source>
        <dbReference type="SAM" id="Phobius"/>
    </source>
</evidence>
<evidence type="ECO:0000259" key="7">
    <source>
        <dbReference type="PROSITE" id="PS51328"/>
    </source>
</evidence>
<dbReference type="PROSITE" id="PS51328">
    <property type="entry name" value="L_LECTIN_LIKE"/>
    <property type="match status" value="1"/>
</dbReference>
<evidence type="ECO:0000256" key="3">
    <source>
        <dbReference type="ARBA" id="ARBA00022729"/>
    </source>
</evidence>
<evidence type="ECO:0000256" key="1">
    <source>
        <dbReference type="ARBA" id="ARBA00004479"/>
    </source>
</evidence>
<dbReference type="InterPro" id="IPR005052">
    <property type="entry name" value="Lectin_leg"/>
</dbReference>
<feature type="domain" description="L-type lectin-like" evidence="7">
    <location>
        <begin position="12"/>
        <end position="223"/>
    </location>
</feature>
<evidence type="ECO:0000256" key="4">
    <source>
        <dbReference type="ARBA" id="ARBA00022989"/>
    </source>
</evidence>
<dbReference type="InterPro" id="IPR051136">
    <property type="entry name" value="Intracellular_Lectin-GPT"/>
</dbReference>
<dbReference type="SUPFAM" id="SSF49899">
    <property type="entry name" value="Concanavalin A-like lectins/glucanases"/>
    <property type="match status" value="1"/>
</dbReference>
<evidence type="ECO:0000256" key="2">
    <source>
        <dbReference type="ARBA" id="ARBA00022692"/>
    </source>
</evidence>
<dbReference type="Pfam" id="PF03388">
    <property type="entry name" value="Lectin_leg-like"/>
    <property type="match status" value="1"/>
</dbReference>
<reference evidence="8 9" key="1">
    <citation type="submission" date="2024-04" db="EMBL/GenBank/DDBJ databases">
        <title>Tritrichomonas musculus Genome.</title>
        <authorList>
            <person name="Alves-Ferreira E."/>
            <person name="Grigg M."/>
            <person name="Lorenzi H."/>
            <person name="Galac M."/>
        </authorList>
    </citation>
    <scope>NUCLEOTIDE SEQUENCE [LARGE SCALE GENOMIC DNA]</scope>
    <source>
        <strain evidence="8 9">EAF2021</strain>
    </source>
</reference>
<keyword evidence="2 6" id="KW-0812">Transmembrane</keyword>
<proteinExistence type="predicted"/>
<organism evidence="8 9">
    <name type="scientific">Tritrichomonas musculus</name>
    <dbReference type="NCBI Taxonomy" id="1915356"/>
    <lineage>
        <taxon>Eukaryota</taxon>
        <taxon>Metamonada</taxon>
        <taxon>Parabasalia</taxon>
        <taxon>Tritrichomonadida</taxon>
        <taxon>Tritrichomonadidae</taxon>
        <taxon>Tritrichomonas</taxon>
    </lineage>
</organism>
<name>A0ABR2IQ46_9EUKA</name>
<dbReference type="Gene3D" id="2.60.120.200">
    <property type="match status" value="1"/>
</dbReference>
<feature type="transmembrane region" description="Helical" evidence="6">
    <location>
        <begin position="405"/>
        <end position="423"/>
    </location>
</feature>
<dbReference type="EMBL" id="JAPFFF010000015">
    <property type="protein sequence ID" value="KAK8867074.1"/>
    <property type="molecule type" value="Genomic_DNA"/>
</dbReference>
<protein>
    <submittedName>
        <fullName evidence="8">Vesicular integral-membrane protein VIP36</fullName>
    </submittedName>
</protein>
<evidence type="ECO:0000313" key="8">
    <source>
        <dbReference type="EMBL" id="KAK8867074.1"/>
    </source>
</evidence>
<dbReference type="PANTHER" id="PTHR12223">
    <property type="entry name" value="VESICULAR MANNOSE-BINDING LECTIN"/>
    <property type="match status" value="1"/>
</dbReference>
<keyword evidence="9" id="KW-1185">Reference proteome</keyword>
<comment type="subcellular location">
    <subcellularLocation>
        <location evidence="1">Membrane</location>
        <topology evidence="1">Single-pass type I membrane protein</topology>
    </subcellularLocation>
</comment>
<gene>
    <name evidence="8" type="ORF">M9Y10_010043</name>
</gene>
<sequence>MFLISLFLQSSLSLENRYSVVPPFEFTNISEIGNWTLRGSAANMKKYIRLTSTIDGDYGSLCQRVPTLFTDWQFEVEIKAFNNRYRGGEGFWFYFTKEVCPEMLLQYTGFCVWVNTSKTDSKGRSPIFFLNNENQVIDFNDCKPLGYIKLRNTTDPFRLRITKKGKTLKVDHASDLGTGYYEECFHLTNNSLLDYGYFTFSAITGSSLYYDNNDLYSIRTFALSAYTQKEFDYDISAKNRKVIEAAVDVRRTMKQERRAKMVNMLKYNEDATNHKNTVNGGTYDIKDAFKLIKEAEERGSDTVSVLQLKAFINSYIETTITKAMKKIDLAFDKFDETKLDMNDLWGYLKTQLLDLSMETKQSLKNLENECLSFAKSINLQDLNQTSLQQSVSMTNEANDSKISKFLFYIMILEIIGYVIFFMYKRHKTHGFIKVD</sequence>